<feature type="region of interest" description="Disordered" evidence="1">
    <location>
        <begin position="45"/>
        <end position="76"/>
    </location>
</feature>
<evidence type="ECO:0000313" key="2">
    <source>
        <dbReference type="EMBL" id="GAA1111468.1"/>
    </source>
</evidence>
<protein>
    <submittedName>
        <fullName evidence="2">Uncharacterized protein</fullName>
    </submittedName>
</protein>
<feature type="region of interest" description="Disordered" evidence="1">
    <location>
        <begin position="1"/>
        <end position="25"/>
    </location>
</feature>
<sequence length="76" mass="7920">MSEERPGPAGYPRRPHYVRTGGGAPAPSRFRRVLALLVGRFHADRRAGGGGDADPVGVHPFTGFNANGREHSGGAG</sequence>
<evidence type="ECO:0000313" key="3">
    <source>
        <dbReference type="Proteomes" id="UP001499987"/>
    </source>
</evidence>
<evidence type="ECO:0000256" key="1">
    <source>
        <dbReference type="SAM" id="MobiDB-lite"/>
    </source>
</evidence>
<dbReference type="RefSeq" id="WP_344626915.1">
    <property type="nucleotide sequence ID" value="NZ_BAAALD010000082.1"/>
</dbReference>
<gene>
    <name evidence="2" type="ORF">GCM10009663_60920</name>
</gene>
<dbReference type="EMBL" id="BAAALD010000082">
    <property type="protein sequence ID" value="GAA1111468.1"/>
    <property type="molecule type" value="Genomic_DNA"/>
</dbReference>
<reference evidence="2 3" key="1">
    <citation type="journal article" date="2019" name="Int. J. Syst. Evol. Microbiol.">
        <title>The Global Catalogue of Microorganisms (GCM) 10K type strain sequencing project: providing services to taxonomists for standard genome sequencing and annotation.</title>
        <authorList>
            <consortium name="The Broad Institute Genomics Platform"/>
            <consortium name="The Broad Institute Genome Sequencing Center for Infectious Disease"/>
            <person name="Wu L."/>
            <person name="Ma J."/>
        </authorList>
    </citation>
    <scope>NUCLEOTIDE SEQUENCE [LARGE SCALE GENOMIC DNA]</scope>
    <source>
        <strain evidence="2 3">JCM 13002</strain>
    </source>
</reference>
<dbReference type="Proteomes" id="UP001499987">
    <property type="component" value="Unassembled WGS sequence"/>
</dbReference>
<proteinExistence type="predicted"/>
<comment type="caution">
    <text evidence="2">The sequence shown here is derived from an EMBL/GenBank/DDBJ whole genome shotgun (WGS) entry which is preliminary data.</text>
</comment>
<name>A0ABN1U0P8_9ACTN</name>
<accession>A0ABN1U0P8</accession>
<organism evidence="2 3">
    <name type="scientific">Kitasatospora arboriphila</name>
    <dbReference type="NCBI Taxonomy" id="258052"/>
    <lineage>
        <taxon>Bacteria</taxon>
        <taxon>Bacillati</taxon>
        <taxon>Actinomycetota</taxon>
        <taxon>Actinomycetes</taxon>
        <taxon>Kitasatosporales</taxon>
        <taxon>Streptomycetaceae</taxon>
        <taxon>Kitasatospora</taxon>
    </lineage>
</organism>
<keyword evidence="3" id="KW-1185">Reference proteome</keyword>